<dbReference type="InterPro" id="IPR006275">
    <property type="entry name" value="CPSase_lsu"/>
</dbReference>
<comment type="catalytic activity">
    <reaction evidence="15 17">
        <text>hydrogencarbonate + L-glutamine + 2 ATP + H2O = carbamoyl phosphate + L-glutamate + 2 ADP + phosphate + 2 H(+)</text>
        <dbReference type="Rhea" id="RHEA:18633"/>
        <dbReference type="ChEBI" id="CHEBI:15377"/>
        <dbReference type="ChEBI" id="CHEBI:15378"/>
        <dbReference type="ChEBI" id="CHEBI:17544"/>
        <dbReference type="ChEBI" id="CHEBI:29985"/>
        <dbReference type="ChEBI" id="CHEBI:30616"/>
        <dbReference type="ChEBI" id="CHEBI:43474"/>
        <dbReference type="ChEBI" id="CHEBI:58228"/>
        <dbReference type="ChEBI" id="CHEBI:58359"/>
        <dbReference type="ChEBI" id="CHEBI:456216"/>
        <dbReference type="EC" id="6.3.5.5"/>
    </reaction>
</comment>
<keyword evidence="10 17" id="KW-0067">ATP-binding</keyword>
<feature type="binding site" evidence="17">
    <location>
        <position position="176"/>
    </location>
    <ligand>
        <name>ATP</name>
        <dbReference type="ChEBI" id="CHEBI:30616"/>
        <label>1</label>
    </ligand>
</feature>
<dbReference type="InterPro" id="IPR005479">
    <property type="entry name" value="CPAse_ATP-bd"/>
</dbReference>
<feature type="binding site" evidence="17">
    <location>
        <position position="298"/>
    </location>
    <ligand>
        <name>Mg(2+)</name>
        <dbReference type="ChEBI" id="CHEBI:18420"/>
        <label>1</label>
    </ligand>
</feature>
<dbReference type="InterPro" id="IPR036897">
    <property type="entry name" value="CarbamoylP_synth_lsu_oligo_sf"/>
</dbReference>
<feature type="binding site" evidence="17">
    <location>
        <position position="831"/>
    </location>
    <ligand>
        <name>ATP</name>
        <dbReference type="ChEBI" id="CHEBI:30616"/>
        <label>2</label>
    </ligand>
</feature>
<feature type="binding site" evidence="17">
    <location>
        <position position="241"/>
    </location>
    <ligand>
        <name>ATP</name>
        <dbReference type="ChEBI" id="CHEBI:30616"/>
        <label>1</label>
    </ligand>
</feature>
<dbReference type="AlphaFoldDB" id="I4ENL6"/>
<dbReference type="EC" id="6.3.4.16" evidence="17"/>
<comment type="domain">
    <text evidence="17">The large subunit is composed of 2 ATP-grasp domains that are involved in binding the 2 ATP molecules needed for carbamoyl phosphate synthesis. The N-terminal ATP-grasp domain (referred to as the carboxyphosphate synthetic component) catalyzes the ATP-dependent phosphorylation of hydrogencarbonate to carboxyphosphate and the subsequent nucleophilic attack by ammonia to form a carbamate intermediate. The C-terminal ATP-grasp domain (referred to as the carbamoyl phosphate synthetic component) then catalyzes the phosphorylation of carbamate with the second ATP to form the end product carbamoyl phosphate. The reactive and unstable enzyme intermediates are sequentially channeled from one active site to the next through the interior of the protein over a distance of at least 96 A.</text>
</comment>
<dbReference type="Proteomes" id="UP000004221">
    <property type="component" value="Unassembled WGS sequence"/>
</dbReference>
<feature type="binding site" evidence="17">
    <location>
        <position position="757"/>
    </location>
    <ligand>
        <name>ATP</name>
        <dbReference type="ChEBI" id="CHEBI:30616"/>
        <label>2</label>
    </ligand>
</feature>
<feature type="binding site" evidence="17">
    <location>
        <position position="790"/>
    </location>
    <ligand>
        <name>ATP</name>
        <dbReference type="ChEBI" id="CHEBI:30616"/>
        <label>2</label>
    </ligand>
</feature>
<feature type="binding site" evidence="17">
    <location>
        <position position="284"/>
    </location>
    <ligand>
        <name>Mn(2+)</name>
        <dbReference type="ChEBI" id="CHEBI:29035"/>
        <label>1</label>
    </ligand>
</feature>
<dbReference type="PANTHER" id="PTHR11405:SF53">
    <property type="entry name" value="CARBAMOYL-PHOSPHATE SYNTHASE [AMMONIA], MITOCHONDRIAL"/>
    <property type="match status" value="1"/>
</dbReference>
<comment type="pathway">
    <text evidence="17">Pyrimidine metabolism; UMP biosynthesis via de novo pathway; (S)-dihydroorotate from bicarbonate: step 1/3.</text>
</comment>
<dbReference type="EMBL" id="CAGS01000734">
    <property type="protein sequence ID" value="CCF86279.1"/>
    <property type="molecule type" value="Genomic_DNA"/>
</dbReference>
<dbReference type="Gene3D" id="3.40.50.20">
    <property type="match status" value="2"/>
</dbReference>
<dbReference type="CDD" id="cd01424">
    <property type="entry name" value="MGS_CPS_II"/>
    <property type="match status" value="1"/>
</dbReference>
<evidence type="ECO:0000256" key="6">
    <source>
        <dbReference type="ARBA" id="ARBA00022605"/>
    </source>
</evidence>
<comment type="function">
    <text evidence="16">Small subunit of the glutamine-dependent carbamoyl phosphate synthetase (CPSase). CPSase catalyzes the formation of carbamoyl phosphate from the ammonia moiety of glutamine, carbonate, and phosphate donated by ATP, constituting the first step of the biosynthetic pathway leading to pyrimidine nucleotides. The large subunit (synthetase) binds the substrates ammonia (free or transferred from glutamine from the small subunit), hydrogencarbonate and ATP and carries out an ATP-coupled ligase reaction, activating hydrogencarbonate by forming carboxy phosphate which reacts with ammonia to form carbamoyl phosphate.</text>
</comment>
<dbReference type="PROSITE" id="PS51855">
    <property type="entry name" value="MGS"/>
    <property type="match status" value="1"/>
</dbReference>
<comment type="caution">
    <text evidence="17">Lacks conserved residue(s) required for the propagation of feature annotation.</text>
</comment>
<evidence type="ECO:0000313" key="20">
    <source>
        <dbReference type="EMBL" id="CCF86279.1"/>
    </source>
</evidence>
<feature type="binding site" evidence="17">
    <location>
        <position position="843"/>
    </location>
    <ligand>
        <name>Mn(2+)</name>
        <dbReference type="ChEBI" id="CHEBI:29035"/>
        <label>3</label>
    </ligand>
</feature>
<dbReference type="GO" id="GO:0006526">
    <property type="term" value="P:L-arginine biosynthetic process"/>
    <property type="evidence" value="ECO:0007669"/>
    <property type="project" value="UniProtKB-UniRule"/>
</dbReference>
<comment type="caution">
    <text evidence="20">The sequence shown here is derived from an EMBL/GenBank/DDBJ whole genome shotgun (WGS) entry which is preliminary data.</text>
</comment>
<dbReference type="FunFam" id="3.30.1490.20:FF:000001">
    <property type="entry name" value="Carbamoyl-phosphate synthase large chain"/>
    <property type="match status" value="1"/>
</dbReference>
<feature type="binding site" evidence="17">
    <location>
        <position position="718"/>
    </location>
    <ligand>
        <name>ATP</name>
        <dbReference type="ChEBI" id="CHEBI:30616"/>
        <label>2</label>
    </ligand>
</feature>
<dbReference type="HAMAP" id="MF_01210_B">
    <property type="entry name" value="CPSase_L_chain_B"/>
    <property type="match status" value="1"/>
</dbReference>
<dbReference type="InterPro" id="IPR011607">
    <property type="entry name" value="MGS-like_dom"/>
</dbReference>
<dbReference type="Pfam" id="PF25596">
    <property type="entry name" value="CPSase_L_D1"/>
    <property type="match status" value="2"/>
</dbReference>
<evidence type="ECO:0000256" key="3">
    <source>
        <dbReference type="ARBA" id="ARBA00009799"/>
    </source>
</evidence>
<reference evidence="20 21" key="1">
    <citation type="journal article" date="2012" name="ISME J.">
        <title>Nitrification expanded: discovery, physiology and genomics of a nitrite-oxidizing bacterium from the phylum Chloroflexi.</title>
        <authorList>
            <person name="Sorokin D.Y."/>
            <person name="Lucker S."/>
            <person name="Vejmelkova D."/>
            <person name="Kostrikina N.A."/>
            <person name="Kleerebezem R."/>
            <person name="Rijpstra W.I."/>
            <person name="Damste J.S."/>
            <person name="Le Paslier D."/>
            <person name="Muyzer G."/>
            <person name="Wagner M."/>
            <person name="van Loosdrecht M.C."/>
            <person name="Daims H."/>
        </authorList>
    </citation>
    <scope>NUCLEOTIDE SEQUENCE [LARGE SCALE GENOMIC DNA]</scope>
    <source>
        <strain evidence="21">none</strain>
    </source>
</reference>
<dbReference type="GO" id="GO:0044205">
    <property type="term" value="P:'de novo' UMP biosynthetic process"/>
    <property type="evidence" value="ECO:0007669"/>
    <property type="project" value="UniProtKB-UniRule"/>
</dbReference>
<keyword evidence="7" id="KW-0479">Metal-binding</keyword>
<dbReference type="Gene3D" id="1.10.1030.10">
    <property type="entry name" value="Carbamoyl-phosphate synthetase, large subunit oligomerisation domain"/>
    <property type="match status" value="1"/>
</dbReference>
<feature type="binding site" evidence="17">
    <location>
        <position position="129"/>
    </location>
    <ligand>
        <name>ATP</name>
        <dbReference type="ChEBI" id="CHEBI:30616"/>
        <label>1</label>
    </ligand>
</feature>
<evidence type="ECO:0000256" key="12">
    <source>
        <dbReference type="ARBA" id="ARBA00022975"/>
    </source>
</evidence>
<dbReference type="Pfam" id="PF02786">
    <property type="entry name" value="CPSase_L_D2"/>
    <property type="match status" value="2"/>
</dbReference>
<feature type="domain" description="ATP-grasp" evidence="18">
    <location>
        <begin position="682"/>
        <end position="872"/>
    </location>
</feature>
<dbReference type="SMART" id="SM01096">
    <property type="entry name" value="CPSase_L_D3"/>
    <property type="match status" value="1"/>
</dbReference>
<keyword evidence="8 17" id="KW-0677">Repeat</keyword>
<dbReference type="InterPro" id="IPR005483">
    <property type="entry name" value="CPSase_dom"/>
</dbReference>
<dbReference type="FunFam" id="3.30.470.20:FF:000001">
    <property type="entry name" value="Carbamoyl-phosphate synthase large chain"/>
    <property type="match status" value="1"/>
</dbReference>
<dbReference type="InterPro" id="IPR036914">
    <property type="entry name" value="MGS-like_dom_sf"/>
</dbReference>
<feature type="binding site" evidence="17">
    <location>
        <position position="831"/>
    </location>
    <ligand>
        <name>Mg(2+)</name>
        <dbReference type="ChEBI" id="CHEBI:18420"/>
        <label>3</label>
    </ligand>
</feature>
<comment type="cofactor">
    <cofactor evidence="17">
        <name>Mg(2+)</name>
        <dbReference type="ChEBI" id="CHEBI:18420"/>
    </cofactor>
    <cofactor evidence="17">
        <name>Mn(2+)</name>
        <dbReference type="ChEBI" id="CHEBI:29035"/>
    </cofactor>
    <text evidence="17">Binds 4 Mg(2+) or Mn(2+) ions per subunit.</text>
</comment>
<dbReference type="UniPathway" id="UPA00068">
    <property type="reaction ID" value="UER00171"/>
</dbReference>
<dbReference type="InterPro" id="IPR033937">
    <property type="entry name" value="MGS_CPS_CarB"/>
</dbReference>
<feature type="binding site" evidence="17">
    <location>
        <position position="284"/>
    </location>
    <ligand>
        <name>Mg(2+)</name>
        <dbReference type="ChEBI" id="CHEBI:18420"/>
        <label>1</label>
    </ligand>
</feature>
<dbReference type="PRINTS" id="PR00098">
    <property type="entry name" value="CPSASE"/>
</dbReference>
<dbReference type="RefSeq" id="WP_008482005.1">
    <property type="nucleotide sequence ID" value="NZ_CAGS01000734.1"/>
</dbReference>
<comment type="cofactor">
    <cofactor evidence="1">
        <name>Mn(2+)</name>
        <dbReference type="ChEBI" id="CHEBI:29035"/>
    </cofactor>
</comment>
<evidence type="ECO:0000256" key="4">
    <source>
        <dbReference type="ARBA" id="ARBA00022571"/>
    </source>
</evidence>
<feature type="binding site" evidence="17">
    <location>
        <position position="845"/>
    </location>
    <ligand>
        <name>Mg(2+)</name>
        <dbReference type="ChEBI" id="CHEBI:18420"/>
        <label>4</label>
    </ligand>
</feature>
<feature type="binding site" evidence="17">
    <location>
        <position position="843"/>
    </location>
    <ligand>
        <name>ATP</name>
        <dbReference type="ChEBI" id="CHEBI:30616"/>
        <label>2</label>
    </ligand>
</feature>
<feature type="binding site" evidence="17">
    <location>
        <position position="169"/>
    </location>
    <ligand>
        <name>ATP</name>
        <dbReference type="ChEBI" id="CHEBI:30616"/>
        <label>1</label>
    </ligand>
</feature>
<dbReference type="SUPFAM" id="SSF52335">
    <property type="entry name" value="Methylglyoxal synthase-like"/>
    <property type="match status" value="1"/>
</dbReference>
<evidence type="ECO:0000256" key="10">
    <source>
        <dbReference type="ARBA" id="ARBA00022840"/>
    </source>
</evidence>
<dbReference type="Gene3D" id="3.30.470.20">
    <property type="entry name" value="ATP-grasp fold, B domain"/>
    <property type="match status" value="2"/>
</dbReference>
<feature type="binding site" evidence="17">
    <location>
        <position position="763"/>
    </location>
    <ligand>
        <name>ATP</name>
        <dbReference type="ChEBI" id="CHEBI:30616"/>
        <label>2</label>
    </ligand>
</feature>
<dbReference type="Pfam" id="PF02142">
    <property type="entry name" value="MGS"/>
    <property type="match status" value="1"/>
</dbReference>
<feature type="binding site" evidence="17">
    <location>
        <position position="788"/>
    </location>
    <ligand>
        <name>ATP</name>
        <dbReference type="ChEBI" id="CHEBI:30616"/>
        <label>2</label>
    </ligand>
</feature>
<dbReference type="PROSITE" id="PS00867">
    <property type="entry name" value="CPSASE_2"/>
    <property type="match status" value="2"/>
</dbReference>
<dbReference type="NCBIfam" id="NF009455">
    <property type="entry name" value="PRK12815.1"/>
    <property type="match status" value="1"/>
</dbReference>
<dbReference type="PROSITE" id="PS50975">
    <property type="entry name" value="ATP_GRASP"/>
    <property type="match status" value="2"/>
</dbReference>
<feature type="binding site" evidence="17">
    <location>
        <position position="298"/>
    </location>
    <ligand>
        <name>ATP</name>
        <dbReference type="ChEBI" id="CHEBI:30616"/>
        <label>1</label>
    </ligand>
</feature>
<dbReference type="SUPFAM" id="SSF52440">
    <property type="entry name" value="PreATP-grasp domain"/>
    <property type="match status" value="2"/>
</dbReference>
<dbReference type="GO" id="GO:0006541">
    <property type="term" value="P:glutamine metabolic process"/>
    <property type="evidence" value="ECO:0007669"/>
    <property type="project" value="TreeGrafter"/>
</dbReference>
<dbReference type="Gene3D" id="3.40.50.1380">
    <property type="entry name" value="Methylglyoxal synthase-like domain"/>
    <property type="match status" value="1"/>
</dbReference>
<evidence type="ECO:0000256" key="7">
    <source>
        <dbReference type="ARBA" id="ARBA00022723"/>
    </source>
</evidence>
<feature type="binding site" evidence="17">
    <location>
        <position position="831"/>
    </location>
    <ligand>
        <name>Mn(2+)</name>
        <dbReference type="ChEBI" id="CHEBI:29035"/>
        <label>3</label>
    </ligand>
</feature>
<evidence type="ECO:0000256" key="15">
    <source>
        <dbReference type="ARBA" id="ARBA00048816"/>
    </source>
</evidence>
<feature type="binding site" evidence="17">
    <location>
        <position position="843"/>
    </location>
    <ligand>
        <name>Mn(2+)</name>
        <dbReference type="ChEBI" id="CHEBI:29035"/>
        <label>4</label>
    </ligand>
</feature>
<keyword evidence="13" id="KW-0464">Manganese</keyword>
<evidence type="ECO:0000256" key="1">
    <source>
        <dbReference type="ARBA" id="ARBA00001936"/>
    </source>
</evidence>
<feature type="binding site" evidence="17">
    <location>
        <position position="843"/>
    </location>
    <ligand>
        <name>Mg(2+)</name>
        <dbReference type="ChEBI" id="CHEBI:18420"/>
        <label>3</label>
    </ligand>
</feature>
<dbReference type="FunFam" id="1.10.1030.10:FF:000002">
    <property type="entry name" value="Carbamoyl-phosphate synthase large chain"/>
    <property type="match status" value="1"/>
</dbReference>
<dbReference type="InterPro" id="IPR011761">
    <property type="entry name" value="ATP-grasp"/>
</dbReference>
<dbReference type="InterPro" id="IPR058047">
    <property type="entry name" value="CPSase_preATP-grasp"/>
</dbReference>
<evidence type="ECO:0000256" key="14">
    <source>
        <dbReference type="ARBA" id="ARBA00047359"/>
    </source>
</evidence>
<dbReference type="GO" id="GO:0004087">
    <property type="term" value="F:carbamoyl-phosphate synthase (ammonia) activity"/>
    <property type="evidence" value="ECO:0007669"/>
    <property type="project" value="UniProtKB-EC"/>
</dbReference>
<dbReference type="PROSITE" id="PS00866">
    <property type="entry name" value="CPSASE_1"/>
    <property type="match status" value="1"/>
</dbReference>
<sequence>MTTSKPLSSVLVIGSGPIVIGQAAEFDYAGTQALRALREEGIRSILVNSNPATIMTDEGLADVVYIEPLTAEVLRRVIIREQPDGLLPTLGGQTGLNLAVELADAGILDQYGVRVLGTPLQAIRRAEDRELFKKLLIEIGEPVLESAIIHTLREAHEFASRVPLPLIIRPAYTLGGTGGGIATTPEELDRLVVSGLSASPIGQILLERSLVGWKEIEYEVMRDANDTCITICNMENFDPMGVHTGDSIVVAPSQTLSDREYQMLRSSSLKIIRALGIEGGCNVQLALDPHSFQYYVIEVNPRVSRSSALASKATGYPIARIAAKIAVGRRLDELVNSVTRRTTAAFEPALDYCVVKIPRWPFDKFRRAERTIGTQMKATGEVMAIDRSFEAALQKAVRSLESDQVDLQWEDLAWRENERTLLKQVQVPSDLRLWALASALRRGYSPEELSALSGIDPWFTRKLRRIVDLERQLETEPLIDDLLWRAKRAGFSDARIGRLARVKAEDIRQRRHASGIVPVYKMVDTCAAEFEAATPYFYGTYEEENEAAPLDRAKAVVVGSGPIRIGQGIEFDYCSVQAAQSLAQAGRASIMINSNPETVSTDFDTSDRLYFEPLDLESVGEVLRNEAVGNGSNGYLRDVPVILQFGGQTAINLAESLGDRGVPILGSAQEVIDVAEDRHRFEAFLSDLGIPQPPGAAVTTAEEALVVAERIGYPVLVRPSYVLGGRAMEVAQSSAFLARYLKTSVSFDRGHPVLIDKYLQGKEVEVDAICDGTEVLIPGVLEHIERAGVHSGDSFAVYPGVNLYPTEVERIVEYTTRIALALGAVGLINIQYVIHGGRIYVLEVNPRSSRTVPFLSKVTGVPMIQLATNAMLGRSLRSQGYEGGLWPRQPLVAVKAPVFSMAKLRGVEVRLGPEMKSTGEVMGIDREFAPAFYKALLAAGMAIPMSGSVLISLADQDKSESAGMIEQLATVGCRIYATEGTAAMIERVGMPVQLVTKRIGTGSPDVLDVILNGTVDAVINTPGPAQREVLDGFQIRRAAVERGIPCITSIDTARAIVEAMVKASDAYTTQPLGDYRKRVQVGY</sequence>
<keyword evidence="9 17" id="KW-0547">Nucleotide-binding</keyword>
<evidence type="ECO:0000256" key="2">
    <source>
        <dbReference type="ARBA" id="ARBA00005077"/>
    </source>
</evidence>
<feature type="binding site" evidence="17">
    <location>
        <position position="175"/>
    </location>
    <ligand>
        <name>ATP</name>
        <dbReference type="ChEBI" id="CHEBI:30616"/>
        <label>1</label>
    </ligand>
</feature>
<evidence type="ECO:0000256" key="8">
    <source>
        <dbReference type="ARBA" id="ARBA00022737"/>
    </source>
</evidence>
<comment type="function">
    <text evidence="17">Large subunit of the glutamine-dependent carbamoyl phosphate synthetase (CPSase). CPSase catalyzes the formation of carbamoyl phosphate from the ammonia moiety of glutamine, carbonate, and phosphate donated by ATP, constituting the first step of 2 biosynthetic pathways, one leading to arginine and/or urea and the other to pyrimidine nucleotides. The large subunit (synthetase) binds the substrates ammonia (free or transferred from glutamine from the small subunit), hydrogencarbonate and ATP and carries out an ATP-coupled ligase reaction, activating hydrogencarbonate by forming carboxy phosphate which reacts with ammonia to form carbamoyl phosphate.</text>
</comment>
<protein>
    <recommendedName>
        <fullName evidence="17">Carbamoyl phosphate synthase large chain</fullName>
        <ecNumber evidence="17">6.3.4.16</ecNumber>
        <ecNumber evidence="17">6.3.5.5</ecNumber>
    </recommendedName>
    <alternativeName>
        <fullName evidence="17">Carbamoyl phosphate synthetase ammonia chain</fullName>
    </alternativeName>
</protein>
<keyword evidence="21" id="KW-1185">Reference proteome</keyword>
<dbReference type="FunFam" id="3.40.50.20:FF:000001">
    <property type="entry name" value="Carbamoyl-phosphate synthase large chain"/>
    <property type="match status" value="2"/>
</dbReference>
<accession>I4ENL6</accession>
<evidence type="ECO:0000259" key="18">
    <source>
        <dbReference type="PROSITE" id="PS50975"/>
    </source>
</evidence>
<dbReference type="GO" id="GO:0005524">
    <property type="term" value="F:ATP binding"/>
    <property type="evidence" value="ECO:0007669"/>
    <property type="project" value="UniProtKB-UniRule"/>
</dbReference>
<feature type="binding site" evidence="17">
    <location>
        <position position="789"/>
    </location>
    <ligand>
        <name>ATP</name>
        <dbReference type="ChEBI" id="CHEBI:30616"/>
        <label>2</label>
    </ligand>
</feature>
<feature type="domain" description="ATP-grasp" evidence="18">
    <location>
        <begin position="133"/>
        <end position="327"/>
    </location>
</feature>
<keyword evidence="11" id="KW-0460">Magnesium</keyword>
<feature type="binding site" evidence="17">
    <location>
        <position position="298"/>
    </location>
    <ligand>
        <name>Mn(2+)</name>
        <dbReference type="ChEBI" id="CHEBI:29035"/>
        <label>1</label>
    </ligand>
</feature>
<feature type="binding site" evidence="17">
    <location>
        <position position="791"/>
    </location>
    <ligand>
        <name>ATP</name>
        <dbReference type="ChEBI" id="CHEBI:30616"/>
        <label>2</label>
    </ligand>
</feature>
<gene>
    <name evidence="20" type="primary">pyrAB</name>
    <name evidence="17" type="synonym">carB</name>
    <name evidence="20" type="ORF">NITHO_970005</name>
</gene>
<comment type="catalytic activity">
    <reaction evidence="14 17">
        <text>hydrogencarbonate + NH4(+) + 2 ATP = carbamoyl phosphate + 2 ADP + phosphate + 2 H(+)</text>
        <dbReference type="Rhea" id="RHEA:18029"/>
        <dbReference type="ChEBI" id="CHEBI:15378"/>
        <dbReference type="ChEBI" id="CHEBI:17544"/>
        <dbReference type="ChEBI" id="CHEBI:28938"/>
        <dbReference type="ChEBI" id="CHEBI:30616"/>
        <dbReference type="ChEBI" id="CHEBI:43474"/>
        <dbReference type="ChEBI" id="CHEBI:58228"/>
        <dbReference type="ChEBI" id="CHEBI:456216"/>
        <dbReference type="EC" id="6.3.4.16"/>
    </reaction>
</comment>
<comment type="subunit">
    <text evidence="17">Composed of two chains; the small (or glutamine) chain promotes the hydrolysis of glutamine to ammonia, which is used by the large (or ammonia) chain to synthesize carbamoyl phosphate. Tetramer of heterodimers (alpha,beta)4.</text>
</comment>
<feature type="binding site" evidence="17">
    <location>
        <position position="208"/>
    </location>
    <ligand>
        <name>ATP</name>
        <dbReference type="ChEBI" id="CHEBI:30616"/>
        <label>1</label>
    </ligand>
</feature>
<evidence type="ECO:0000313" key="21">
    <source>
        <dbReference type="Proteomes" id="UP000004221"/>
    </source>
</evidence>
<keyword evidence="4 17" id="KW-0055">Arginine biosynthesis</keyword>
<comment type="pathway">
    <text evidence="2 17">Amino-acid biosynthesis; L-arginine biosynthesis; carbamoyl phosphate from bicarbonate: step 1/1.</text>
</comment>
<dbReference type="NCBIfam" id="TIGR01369">
    <property type="entry name" value="CPSaseII_lrg"/>
    <property type="match status" value="1"/>
</dbReference>
<dbReference type="SUPFAM" id="SSF48108">
    <property type="entry name" value="Carbamoyl phosphate synthetase, large subunit connection domain"/>
    <property type="match status" value="1"/>
</dbReference>
<keyword evidence="12 17" id="KW-0665">Pyrimidine biosynthesis</keyword>
<evidence type="ECO:0000256" key="5">
    <source>
        <dbReference type="ARBA" id="ARBA00022598"/>
    </source>
</evidence>
<comment type="similarity">
    <text evidence="3 17">Belongs to the CarB family.</text>
</comment>
<dbReference type="NCBIfam" id="NF003671">
    <property type="entry name" value="PRK05294.1"/>
    <property type="match status" value="1"/>
</dbReference>
<feature type="binding site" evidence="17">
    <location>
        <position position="210"/>
    </location>
    <ligand>
        <name>ATP</name>
        <dbReference type="ChEBI" id="CHEBI:30616"/>
        <label>1</label>
    </ligand>
</feature>
<feature type="binding site" evidence="17">
    <location>
        <position position="215"/>
    </location>
    <ligand>
        <name>ATP</name>
        <dbReference type="ChEBI" id="CHEBI:30616"/>
        <label>1</label>
    </ligand>
</feature>
<evidence type="ECO:0000256" key="17">
    <source>
        <dbReference type="HAMAP-Rule" id="MF_01210"/>
    </source>
</evidence>
<feature type="binding site" evidence="17">
    <location>
        <position position="300"/>
    </location>
    <ligand>
        <name>Mg(2+)</name>
        <dbReference type="ChEBI" id="CHEBI:18420"/>
        <label>2</label>
    </ligand>
</feature>
<evidence type="ECO:0000256" key="11">
    <source>
        <dbReference type="ARBA" id="ARBA00022842"/>
    </source>
</evidence>
<dbReference type="UniPathway" id="UPA00070">
    <property type="reaction ID" value="UER00115"/>
</dbReference>
<feature type="binding site" evidence="17">
    <location>
        <position position="284"/>
    </location>
    <ligand>
        <name>ATP</name>
        <dbReference type="ChEBI" id="CHEBI:30616"/>
        <label>1</label>
    </ligand>
</feature>
<organism evidence="20 21">
    <name type="scientific">Nitrolancea hollandica Lb</name>
    <dbReference type="NCBI Taxonomy" id="1129897"/>
    <lineage>
        <taxon>Bacteria</taxon>
        <taxon>Pseudomonadati</taxon>
        <taxon>Thermomicrobiota</taxon>
        <taxon>Thermomicrobia</taxon>
        <taxon>Sphaerobacterales</taxon>
        <taxon>Sphaerobacterineae</taxon>
        <taxon>Sphaerobacteraceae</taxon>
        <taxon>Nitrolancea</taxon>
    </lineage>
</organism>
<feature type="binding site" evidence="17">
    <location>
        <position position="298"/>
    </location>
    <ligand>
        <name>Mg(2+)</name>
        <dbReference type="ChEBI" id="CHEBI:18420"/>
        <label>2</label>
    </ligand>
</feature>
<feature type="binding site" evidence="17">
    <location>
        <position position="843"/>
    </location>
    <ligand>
        <name>Mg(2+)</name>
        <dbReference type="ChEBI" id="CHEBI:18420"/>
        <label>4</label>
    </ligand>
</feature>
<dbReference type="GO" id="GO:0005737">
    <property type="term" value="C:cytoplasm"/>
    <property type="evidence" value="ECO:0007669"/>
    <property type="project" value="TreeGrafter"/>
</dbReference>
<dbReference type="HAMAP" id="MF_01210_A">
    <property type="entry name" value="CPSase_L_chain_A"/>
    <property type="match status" value="1"/>
</dbReference>
<dbReference type="SMART" id="SM00851">
    <property type="entry name" value="MGS"/>
    <property type="match status" value="1"/>
</dbReference>
<dbReference type="PANTHER" id="PTHR11405">
    <property type="entry name" value="CARBAMOYLTRANSFERASE FAMILY MEMBER"/>
    <property type="match status" value="1"/>
</dbReference>
<feature type="binding site" evidence="17">
    <location>
        <position position="298"/>
    </location>
    <ligand>
        <name>Mn(2+)</name>
        <dbReference type="ChEBI" id="CHEBI:29035"/>
        <label>2</label>
    </ligand>
</feature>
<evidence type="ECO:0000259" key="19">
    <source>
        <dbReference type="PROSITE" id="PS51855"/>
    </source>
</evidence>
<evidence type="ECO:0000256" key="16">
    <source>
        <dbReference type="ARBA" id="ARBA00060037"/>
    </source>
</evidence>
<dbReference type="OrthoDB" id="9804197at2"/>
<feature type="binding site" evidence="17">
    <location>
        <position position="242"/>
    </location>
    <ligand>
        <name>ATP</name>
        <dbReference type="ChEBI" id="CHEBI:30616"/>
        <label>1</label>
    </ligand>
</feature>
<dbReference type="SUPFAM" id="SSF56059">
    <property type="entry name" value="Glutathione synthetase ATP-binding domain-like"/>
    <property type="match status" value="2"/>
</dbReference>
<feature type="region of interest" description="Carboxyphosphate synthetic domain" evidence="17">
    <location>
        <begin position="1"/>
        <end position="401"/>
    </location>
</feature>
<feature type="binding site" evidence="17">
    <location>
        <position position="759"/>
    </location>
    <ligand>
        <name>ATP</name>
        <dbReference type="ChEBI" id="CHEBI:30616"/>
        <label>2</label>
    </ligand>
</feature>
<dbReference type="InterPro" id="IPR016185">
    <property type="entry name" value="PreATP-grasp_dom_sf"/>
</dbReference>
<dbReference type="GO" id="GO:0046872">
    <property type="term" value="F:metal ion binding"/>
    <property type="evidence" value="ECO:0007669"/>
    <property type="project" value="UniProtKB-KW"/>
</dbReference>
<feature type="binding site" evidence="17">
    <location>
        <position position="243"/>
    </location>
    <ligand>
        <name>ATP</name>
        <dbReference type="ChEBI" id="CHEBI:30616"/>
        <label>1</label>
    </ligand>
</feature>
<name>I4ENL6_9BACT</name>
<dbReference type="Pfam" id="PF02787">
    <property type="entry name" value="CPSase_L_D3"/>
    <property type="match status" value="1"/>
</dbReference>
<dbReference type="EC" id="6.3.5.5" evidence="17"/>
<feature type="binding site" evidence="17">
    <location>
        <position position="845"/>
    </location>
    <ligand>
        <name>Mn(2+)</name>
        <dbReference type="ChEBI" id="CHEBI:29035"/>
        <label>4</label>
    </ligand>
</feature>
<dbReference type="FunFam" id="3.30.470.20:FF:000026">
    <property type="entry name" value="Carbamoyl-phosphate synthase large chain"/>
    <property type="match status" value="1"/>
</dbReference>
<dbReference type="GO" id="GO:0004088">
    <property type="term" value="F:carbamoyl-phosphate synthase (glutamine-hydrolyzing) activity"/>
    <property type="evidence" value="ECO:0007669"/>
    <property type="project" value="UniProtKB-UniRule"/>
</dbReference>
<dbReference type="InterPro" id="IPR005480">
    <property type="entry name" value="CPSase_lsu_oligo"/>
</dbReference>
<evidence type="ECO:0000256" key="13">
    <source>
        <dbReference type="ARBA" id="ARBA00023211"/>
    </source>
</evidence>
<evidence type="ECO:0000256" key="9">
    <source>
        <dbReference type="ARBA" id="ARBA00022741"/>
    </source>
</evidence>
<proteinExistence type="inferred from homology"/>
<feature type="binding site" evidence="17">
    <location>
        <position position="300"/>
    </location>
    <ligand>
        <name>Mn(2+)</name>
        <dbReference type="ChEBI" id="CHEBI:29035"/>
        <label>2</label>
    </ligand>
</feature>
<keyword evidence="5 17" id="KW-0436">Ligase</keyword>
<feature type="domain" description="MGS-like" evidence="19">
    <location>
        <begin position="941"/>
        <end position="1083"/>
    </location>
</feature>
<keyword evidence="6 17" id="KW-0028">Amino-acid biosynthesis</keyword>
<feature type="region of interest" description="Allosteric domain" evidence="17">
    <location>
        <begin position="941"/>
        <end position="1083"/>
    </location>
</feature>